<reference evidence="1" key="1">
    <citation type="submission" date="2018-11" db="EMBL/GenBank/DDBJ databases">
        <authorList>
            <consortium name="Pathogen Informatics"/>
        </authorList>
    </citation>
    <scope>NUCLEOTIDE SEQUENCE</scope>
</reference>
<protein>
    <submittedName>
        <fullName evidence="1">Uncharacterized protein</fullName>
    </submittedName>
</protein>
<evidence type="ECO:0000313" key="2">
    <source>
        <dbReference type="Proteomes" id="UP000784294"/>
    </source>
</evidence>
<dbReference type="Proteomes" id="UP000784294">
    <property type="component" value="Unassembled WGS sequence"/>
</dbReference>
<keyword evidence="2" id="KW-1185">Reference proteome</keyword>
<organism evidence="1 2">
    <name type="scientific">Protopolystoma xenopodis</name>
    <dbReference type="NCBI Taxonomy" id="117903"/>
    <lineage>
        <taxon>Eukaryota</taxon>
        <taxon>Metazoa</taxon>
        <taxon>Spiralia</taxon>
        <taxon>Lophotrochozoa</taxon>
        <taxon>Platyhelminthes</taxon>
        <taxon>Monogenea</taxon>
        <taxon>Polyopisthocotylea</taxon>
        <taxon>Polystomatidea</taxon>
        <taxon>Polystomatidae</taxon>
        <taxon>Protopolystoma</taxon>
    </lineage>
</organism>
<gene>
    <name evidence="1" type="ORF">PXEA_LOCUS20738</name>
</gene>
<comment type="caution">
    <text evidence="1">The sequence shown here is derived from an EMBL/GenBank/DDBJ whole genome shotgun (WGS) entry which is preliminary data.</text>
</comment>
<dbReference type="AlphaFoldDB" id="A0A3S5AM95"/>
<sequence>MEHGRVQNTFANRTASFRAGSQLASATLRAVRVYSYSNVILFKEQELEELLVQVSASSPLHEETSICPFYFFHDTPKYCTYVSTKDS</sequence>
<accession>A0A3S5AM95</accession>
<dbReference type="EMBL" id="CAAALY010086242">
    <property type="protein sequence ID" value="VEL27298.1"/>
    <property type="molecule type" value="Genomic_DNA"/>
</dbReference>
<proteinExistence type="predicted"/>
<evidence type="ECO:0000313" key="1">
    <source>
        <dbReference type="EMBL" id="VEL27298.1"/>
    </source>
</evidence>
<name>A0A3S5AM95_9PLAT</name>